<keyword evidence="2" id="KW-1185">Reference proteome</keyword>
<evidence type="ECO:0000313" key="2">
    <source>
        <dbReference type="Proteomes" id="UP000830167"/>
    </source>
</evidence>
<dbReference type="RefSeq" id="WP_347437317.1">
    <property type="nucleotide sequence ID" value="NZ_CP089291.1"/>
</dbReference>
<dbReference type="EMBL" id="CP089291">
    <property type="protein sequence ID" value="UOF90618.1"/>
    <property type="molecule type" value="Genomic_DNA"/>
</dbReference>
<protein>
    <submittedName>
        <fullName evidence="1">Uncharacterized protein</fullName>
    </submittedName>
</protein>
<organism evidence="1 2">
    <name type="scientific">Fodinisporobacter ferrooxydans</name>
    <dbReference type="NCBI Taxonomy" id="2901836"/>
    <lineage>
        <taxon>Bacteria</taxon>
        <taxon>Bacillati</taxon>
        <taxon>Bacillota</taxon>
        <taxon>Bacilli</taxon>
        <taxon>Bacillales</taxon>
        <taxon>Alicyclobacillaceae</taxon>
        <taxon>Fodinisporobacter</taxon>
    </lineage>
</organism>
<gene>
    <name evidence="1" type="ORF">LSG31_22650</name>
</gene>
<dbReference type="Proteomes" id="UP000830167">
    <property type="component" value="Chromosome"/>
</dbReference>
<proteinExistence type="predicted"/>
<accession>A0ABY4CN59</accession>
<name>A0ABY4CN59_9BACL</name>
<sequence length="571" mass="65523">MTKYNQFYIQKRTGTYADALAAVGLSKMIWAISRGTLETEVIEESGSFRVKLAESIDLEQADYSVLQREPLFYFIQTKPEETPPAGARTFNYIENKARADTLREARKRKKAGQDLSELPEPPRIFYSYQKINILQGINVRNKLFEEIWSTSLDDLAESVKNKLASLGIGQLSGDINTKFRPKIPAVQVFNPAIGKGINRPKPDSAARASLPSVFTDWFEEWLRFIGSEVVLWGYTIGDDIKMMVPVPGNIGMGNLETLNRLELTPVWNSRKADIFAVFDLVTFLLGKSEKKEIDEWAYITPQGMTPRDVISSVQTAYFKSLGSARPVSNISSVGLPDWFQIYDENDINRWTNLIEEHKKALQLLDEDKHEEASLLQLYRDFLSASDWIVFLRFLGSYGPLIMSRRDKNRPIRSFQSSNLEVLFRMSKIGLPVKEIIENDGFRGIARAIKQATVSEQYLKSKGQQVFDIKYGLFQEIKRKAKFREELLCVIAEFVNEFNYENARREEQIRDKPGRRRKRVSEQELSQFGELLDRYKGQKETEAIAMLLIAFASAKDDKTHEDNDYTEEEVGI</sequence>
<reference evidence="1" key="1">
    <citation type="submission" date="2021-12" db="EMBL/GenBank/DDBJ databases">
        <title>Alicyclobacillaceae gen. nov., sp. nov., isolated from chalcocite enrichment system.</title>
        <authorList>
            <person name="Jiang Z."/>
        </authorList>
    </citation>
    <scope>NUCLEOTIDE SEQUENCE</scope>
    <source>
        <strain evidence="1">MYW30-H2</strain>
    </source>
</reference>
<evidence type="ECO:0000313" key="1">
    <source>
        <dbReference type="EMBL" id="UOF90618.1"/>
    </source>
</evidence>